<dbReference type="PANTHER" id="PTHR38248:SF2">
    <property type="entry name" value="FUNK1 11"/>
    <property type="match status" value="1"/>
</dbReference>
<dbReference type="GO" id="GO:0005524">
    <property type="term" value="F:ATP binding"/>
    <property type="evidence" value="ECO:0007669"/>
    <property type="project" value="InterPro"/>
</dbReference>
<feature type="region of interest" description="Disordered" evidence="1">
    <location>
        <begin position="15"/>
        <end position="47"/>
    </location>
</feature>
<reference evidence="3 4" key="1">
    <citation type="submission" date="2017-04" db="EMBL/GenBank/DDBJ databases">
        <title>Genome Sequence of the Model Brown-Rot Fungus Postia placenta SB12.</title>
        <authorList>
            <consortium name="DOE Joint Genome Institute"/>
            <person name="Gaskell J."/>
            <person name="Kersten P."/>
            <person name="Larrondo L.F."/>
            <person name="Canessa P."/>
            <person name="Martinez D."/>
            <person name="Hibbett D."/>
            <person name="Schmoll M."/>
            <person name="Kubicek C.P."/>
            <person name="Martinez A.T."/>
            <person name="Yadav J."/>
            <person name="Master E."/>
            <person name="Magnuson J.K."/>
            <person name="James T."/>
            <person name="Yaver D."/>
            <person name="Berka R."/>
            <person name="Labutti K."/>
            <person name="Lipzen A."/>
            <person name="Aerts A."/>
            <person name="Barry K."/>
            <person name="Henrissat B."/>
            <person name="Blanchette R."/>
            <person name="Grigoriev I."/>
            <person name="Cullen D."/>
        </authorList>
    </citation>
    <scope>NUCLEOTIDE SEQUENCE [LARGE SCALE GENOMIC DNA]</scope>
    <source>
        <strain evidence="3 4">MAD-698-R-SB12</strain>
    </source>
</reference>
<feature type="domain" description="Protein kinase" evidence="2">
    <location>
        <begin position="342"/>
        <end position="662"/>
    </location>
</feature>
<dbReference type="GeneID" id="36324029"/>
<dbReference type="InterPro" id="IPR000719">
    <property type="entry name" value="Prot_kinase_dom"/>
</dbReference>
<dbReference type="OrthoDB" id="2797568at2759"/>
<feature type="compositionally biased region" description="Basic residues" evidence="1">
    <location>
        <begin position="691"/>
        <end position="702"/>
    </location>
</feature>
<name>A0A1X6N0T5_9APHY</name>
<dbReference type="Gene3D" id="1.10.510.10">
    <property type="entry name" value="Transferase(Phosphotransferase) domain 1"/>
    <property type="match status" value="1"/>
</dbReference>
<keyword evidence="4" id="KW-1185">Reference proteome</keyword>
<dbReference type="Pfam" id="PF17667">
    <property type="entry name" value="Pkinase_fungal"/>
    <property type="match status" value="1"/>
</dbReference>
<evidence type="ECO:0000259" key="2">
    <source>
        <dbReference type="PROSITE" id="PS50011"/>
    </source>
</evidence>
<dbReference type="EMBL" id="KZ110597">
    <property type="protein sequence ID" value="OSX62235.1"/>
    <property type="molecule type" value="Genomic_DNA"/>
</dbReference>
<evidence type="ECO:0000256" key="1">
    <source>
        <dbReference type="SAM" id="MobiDB-lite"/>
    </source>
</evidence>
<dbReference type="InterPro" id="IPR040976">
    <property type="entry name" value="Pkinase_fungal"/>
</dbReference>
<gene>
    <name evidence="3" type="ORF">POSPLADRAFT_1046608</name>
</gene>
<organism evidence="3 4">
    <name type="scientific">Postia placenta MAD-698-R-SB12</name>
    <dbReference type="NCBI Taxonomy" id="670580"/>
    <lineage>
        <taxon>Eukaryota</taxon>
        <taxon>Fungi</taxon>
        <taxon>Dikarya</taxon>
        <taxon>Basidiomycota</taxon>
        <taxon>Agaricomycotina</taxon>
        <taxon>Agaricomycetes</taxon>
        <taxon>Polyporales</taxon>
        <taxon>Adustoporiaceae</taxon>
        <taxon>Rhodonia</taxon>
    </lineage>
</organism>
<dbReference type="PROSITE" id="PS50011">
    <property type="entry name" value="PROTEIN_KINASE_DOM"/>
    <property type="match status" value="1"/>
</dbReference>
<evidence type="ECO:0000313" key="4">
    <source>
        <dbReference type="Proteomes" id="UP000194127"/>
    </source>
</evidence>
<feature type="region of interest" description="Disordered" evidence="1">
    <location>
        <begin position="672"/>
        <end position="704"/>
    </location>
</feature>
<dbReference type="SUPFAM" id="SSF56112">
    <property type="entry name" value="Protein kinase-like (PK-like)"/>
    <property type="match status" value="1"/>
</dbReference>
<dbReference type="Proteomes" id="UP000194127">
    <property type="component" value="Unassembled WGS sequence"/>
</dbReference>
<dbReference type="PANTHER" id="PTHR38248">
    <property type="entry name" value="FUNK1 6"/>
    <property type="match status" value="1"/>
</dbReference>
<dbReference type="InterPro" id="IPR008266">
    <property type="entry name" value="Tyr_kinase_AS"/>
</dbReference>
<dbReference type="AlphaFoldDB" id="A0A1X6N0T5"/>
<accession>A0A1X6N0T5</accession>
<evidence type="ECO:0000313" key="3">
    <source>
        <dbReference type="EMBL" id="OSX62235.1"/>
    </source>
</evidence>
<dbReference type="PROSITE" id="PS00109">
    <property type="entry name" value="PROTEIN_KINASE_TYR"/>
    <property type="match status" value="1"/>
</dbReference>
<sequence length="854" mass="96646">MSDASITFSGWASSSSMSRLDATPKSRKSLVNITNGKQNKRDDPDNYNGWRHEILNKVNMVEDTPVLKFIDKYVPGGKPYRARKTAIDDPFAPLWTENLLRNEFHMYPHLVTGLNQLCKGMPRGSHLLFVEAHGVMFGSPFPDWTPSHGKISPDIAALKPGVKNANAFNTDNNKWKHVSLIVEVKNCRHVDPVMSESEEAQKTLMQMSKVACRLMLEQASLCCFVLGIYGKKAHIYRYDHASAIASEAFDYREYPDYIRRFLWNFANPASGLETLGQDDLSSKPTGRDMLWARDVSGDNCTPSDIDHNRWVTVPSSTRNGRDEDYLLLRVLSMNYRMFSRATIVREALKRGDISGKRYIIKESWRQVVRSDETVFYKRIKEYCERTKTPLFGIGDLVCGADLGAREVAAGKDRSKYFHRTVSSEHRESAHPELGERSHMRLVLGTVGRQLKTFLRTWQFIFAIHDAILGHQLAYMAGILHRDVSPGNVMITEESKRFKGFITDFDYSSLIDSSADGGTPLTSDELAVLSSRDAELRERTGTFAFLALELLNLAPGQSVTHSVHHDMESFYWLLIWIVLRHTEHTHFKVNGACHEVFRSGDEASAAHAKKDFIVSDRPIEVKGNKPLSHLLSTLWHLMTQTVKSAINPRPSRLTHAEMLRAFKEALDMDGWPENDTAIPFKPPQSSPNSPKQSRRKTTTKRGRATVSGTHQLLKSGTLYKGAKYLIITRSKCCANENWVPRQFATHIRDQFHDNMMTARKRTEPGPDAALVLAVRRNATDRQPLRDERVEVDRRIACEHNDEQLAAEASLQGVRLVDFGAVNVHLGDELLRELLLRGRRREGDEAVAHGIGELDA</sequence>
<dbReference type="RefSeq" id="XP_024339029.1">
    <property type="nucleotide sequence ID" value="XM_024479079.1"/>
</dbReference>
<dbReference type="GO" id="GO:0004672">
    <property type="term" value="F:protein kinase activity"/>
    <property type="evidence" value="ECO:0007669"/>
    <property type="project" value="InterPro"/>
</dbReference>
<protein>
    <recommendedName>
        <fullName evidence="2">Protein kinase domain-containing protein</fullName>
    </recommendedName>
</protein>
<proteinExistence type="predicted"/>
<dbReference type="InterPro" id="IPR011009">
    <property type="entry name" value="Kinase-like_dom_sf"/>
</dbReference>